<evidence type="ECO:0000313" key="4">
    <source>
        <dbReference type="Proteomes" id="UP000013015"/>
    </source>
</evidence>
<dbReference type="HOGENOM" id="CLU_043034_1_0_11"/>
<dbReference type="PANTHER" id="PTHR24094">
    <property type="entry name" value="SECRETED PROTEIN"/>
    <property type="match status" value="1"/>
</dbReference>
<dbReference type="PANTHER" id="PTHR24094:SF15">
    <property type="entry name" value="AMP-DEPENDENT SYNTHETASE_LIGASE DOMAIN-CONTAINING PROTEIN-RELATED"/>
    <property type="match status" value="1"/>
</dbReference>
<protein>
    <submittedName>
        <fullName evidence="3">Extracellular deoxyribonuclease</fullName>
    </submittedName>
</protein>
<dbReference type="PATRIC" id="fig|888050.3.peg.966"/>
<dbReference type="AlphaFoldDB" id="N6X3Z4"/>
<proteinExistence type="predicted"/>
<feature type="domain" description="GmrSD restriction endonucleases C-terminal" evidence="2">
    <location>
        <begin position="112"/>
        <end position="251"/>
    </location>
</feature>
<dbReference type="eggNOG" id="COG2356">
    <property type="taxonomic scope" value="Bacteria"/>
</dbReference>
<dbReference type="OrthoDB" id="5196645at2"/>
<evidence type="ECO:0000256" key="1">
    <source>
        <dbReference type="SAM" id="Phobius"/>
    </source>
</evidence>
<keyword evidence="1" id="KW-0472">Membrane</keyword>
<name>N6X3Z4_9ACTO</name>
<dbReference type="Proteomes" id="UP000013015">
    <property type="component" value="Unassembled WGS sequence"/>
</dbReference>
<dbReference type="Pfam" id="PF07510">
    <property type="entry name" value="GmrSD_C"/>
    <property type="match status" value="1"/>
</dbReference>
<reference evidence="3 4" key="1">
    <citation type="submission" date="2013-03" db="EMBL/GenBank/DDBJ databases">
        <title>Reference genome for the Human Microbiome Project.</title>
        <authorList>
            <person name="Aqrawi P."/>
            <person name="Ayvaz T."/>
            <person name="Bess C."/>
            <person name="Blankenburg K."/>
            <person name="Coyle M."/>
            <person name="Deng J."/>
            <person name="Forbes L."/>
            <person name="Fowler G."/>
            <person name="Francisco L."/>
            <person name="Fu Q."/>
            <person name="Gibbs R."/>
            <person name="Gross S."/>
            <person name="Gubbala S."/>
            <person name="Hale W."/>
            <person name="Hemphill L."/>
            <person name="Highlander S."/>
            <person name="Hirani K."/>
            <person name="Jackson L."/>
            <person name="Jakkamsetti A."/>
            <person name="Javaid M."/>
            <person name="Jayaseelan J.C."/>
            <person name="Jiang H."/>
            <person name="Joshi V."/>
            <person name="Korchina V."/>
            <person name="Kovar C."/>
            <person name="Lara F."/>
            <person name="Lee S."/>
            <person name="Liu Y."/>
            <person name="Mata R."/>
            <person name="Mathew T."/>
            <person name="Munidasa M."/>
            <person name="Muzny D."/>
            <person name="Nazareth L."/>
            <person name="Ngo R."/>
            <person name="Nguyen L."/>
            <person name="Nguyen N."/>
            <person name="Okwuonu G."/>
            <person name="Ongeri F."/>
            <person name="Palculict T."/>
            <person name="Patil S."/>
            <person name="Petrosino J."/>
            <person name="Pham C."/>
            <person name="Pham P."/>
            <person name="Pu L.-L."/>
            <person name="Qin X."/>
            <person name="Qu J."/>
            <person name="Reid J."/>
            <person name="Ross M."/>
            <person name="Ruth R."/>
            <person name="Saada N."/>
            <person name="San Lucas F."/>
            <person name="Santibanez J."/>
            <person name="Shang Y."/>
            <person name="Simmons D."/>
            <person name="Song X.-Z."/>
            <person name="Tang L.-Y."/>
            <person name="Thornton R."/>
            <person name="Warren J."/>
            <person name="Weissenberger G."/>
            <person name="Wilczek-Boney K."/>
            <person name="Worley K."/>
            <person name="Youmans B."/>
            <person name="Zhang J."/>
            <person name="Zhang L."/>
            <person name="Zhao Z."/>
            <person name="Zhou C."/>
            <person name="Zhu D."/>
            <person name="Zhu Y."/>
        </authorList>
    </citation>
    <scope>NUCLEOTIDE SEQUENCE [LARGE SCALE GENOMIC DNA]</scope>
    <source>
        <strain evidence="3 4">F0333</strain>
    </source>
</reference>
<dbReference type="RefSeq" id="WP_005963040.1">
    <property type="nucleotide sequence ID" value="NZ_CP040505.1"/>
</dbReference>
<comment type="caution">
    <text evidence="3">The sequence shown here is derived from an EMBL/GenBank/DDBJ whole genome shotgun (WGS) entry which is preliminary data.</text>
</comment>
<evidence type="ECO:0000259" key="2">
    <source>
        <dbReference type="Pfam" id="PF07510"/>
    </source>
</evidence>
<dbReference type="InterPro" id="IPR011089">
    <property type="entry name" value="GmrSD_C"/>
</dbReference>
<gene>
    <name evidence="3" type="ORF">HMPREF9004_1020</name>
</gene>
<sequence length="257" mass="28217">MRRRRGRKPTFGDWIIAVIAGMLLLSVFVAPVRTWASNAVRGAAEHWGLELPWDMGFFGSSAADPLEGLPDSPEMNELKALSVRESERGGAPKYDRSEFGPAWADEDHNGCDTRNDILARDLARPSFKEGTHDCVVLKGSLAEPYTGQMIEFQRGQNTSSLVQIDHVVALGDAWRSGAWQWDAASRQSFANDPLNLLAVDGKTNQDKGAASADEWMPPNSAFHCEYARLQVAVKSKWGLSVTQAERTALARALATCE</sequence>
<dbReference type="EMBL" id="AQHZ01000015">
    <property type="protein sequence ID" value="ENO18451.1"/>
    <property type="molecule type" value="Genomic_DNA"/>
</dbReference>
<keyword evidence="1" id="KW-0812">Transmembrane</keyword>
<keyword evidence="4" id="KW-1185">Reference proteome</keyword>
<evidence type="ECO:0000313" key="3">
    <source>
        <dbReference type="EMBL" id="ENO18451.1"/>
    </source>
</evidence>
<organism evidence="3 4">
    <name type="scientific">Schaalia cardiffensis F0333</name>
    <dbReference type="NCBI Taxonomy" id="888050"/>
    <lineage>
        <taxon>Bacteria</taxon>
        <taxon>Bacillati</taxon>
        <taxon>Actinomycetota</taxon>
        <taxon>Actinomycetes</taxon>
        <taxon>Actinomycetales</taxon>
        <taxon>Actinomycetaceae</taxon>
        <taxon>Schaalia</taxon>
    </lineage>
</organism>
<dbReference type="STRING" id="888050.HMPREF9004_1020"/>
<feature type="transmembrane region" description="Helical" evidence="1">
    <location>
        <begin position="12"/>
        <end position="32"/>
    </location>
</feature>
<keyword evidence="1" id="KW-1133">Transmembrane helix</keyword>
<accession>N6X3Z4</accession>